<dbReference type="AlphaFoldDB" id="A0A9W6LY25"/>
<dbReference type="GO" id="GO:0016491">
    <property type="term" value="F:oxidoreductase activity"/>
    <property type="evidence" value="ECO:0007669"/>
    <property type="project" value="UniProtKB-KW"/>
</dbReference>
<protein>
    <submittedName>
        <fullName evidence="6">FAD-linked oxidase</fullName>
    </submittedName>
</protein>
<dbReference type="Pfam" id="PF02913">
    <property type="entry name" value="FAD-oxidase_C"/>
    <property type="match status" value="1"/>
</dbReference>
<dbReference type="PANTHER" id="PTHR42934">
    <property type="entry name" value="GLYCOLATE OXIDASE SUBUNIT GLCD"/>
    <property type="match status" value="1"/>
</dbReference>
<keyword evidence="3" id="KW-0274">FAD</keyword>
<reference evidence="6" key="2">
    <citation type="submission" date="2023-01" db="EMBL/GenBank/DDBJ databases">
        <authorList>
            <person name="Sun Q."/>
            <person name="Evtushenko L."/>
        </authorList>
    </citation>
    <scope>NUCLEOTIDE SEQUENCE</scope>
    <source>
        <strain evidence="6">VKM Ac-1020</strain>
    </source>
</reference>
<evidence type="ECO:0000256" key="1">
    <source>
        <dbReference type="ARBA" id="ARBA00001974"/>
    </source>
</evidence>
<organism evidence="6 7">
    <name type="scientific">Microbacterium barkeri</name>
    <dbReference type="NCBI Taxonomy" id="33917"/>
    <lineage>
        <taxon>Bacteria</taxon>
        <taxon>Bacillati</taxon>
        <taxon>Actinomycetota</taxon>
        <taxon>Actinomycetes</taxon>
        <taxon>Micrococcales</taxon>
        <taxon>Microbacteriaceae</taxon>
        <taxon>Microbacterium</taxon>
    </lineage>
</organism>
<dbReference type="InterPro" id="IPR006094">
    <property type="entry name" value="Oxid_FAD_bind_N"/>
</dbReference>
<dbReference type="Proteomes" id="UP001142462">
    <property type="component" value="Unassembled WGS sequence"/>
</dbReference>
<dbReference type="SUPFAM" id="SSF55103">
    <property type="entry name" value="FAD-linked oxidases, C-terminal domain"/>
    <property type="match status" value="1"/>
</dbReference>
<evidence type="ECO:0000256" key="4">
    <source>
        <dbReference type="ARBA" id="ARBA00023002"/>
    </source>
</evidence>
<evidence type="ECO:0000256" key="2">
    <source>
        <dbReference type="ARBA" id="ARBA00022630"/>
    </source>
</evidence>
<evidence type="ECO:0000313" key="6">
    <source>
        <dbReference type="EMBL" id="GLJ62830.1"/>
    </source>
</evidence>
<keyword evidence="4" id="KW-0560">Oxidoreductase</keyword>
<sequence>MADALARLQDALGERVDTHAASLEEARADRSGFRSDGPPLAVVHAESVADVQTVLRIAHETRTPVVTRGAGTGLAGAANAGPGEIALSVRRMTRILEISPNDLLAVVEPGILNDDLGAALAPHGLWWAPDPASRAISTVGGNIATGAGGLLCAKYGVVRDAVLGLDVVLADGRLIRTGHRSVKGVTGYDLTSLLIGSEGTLGVVVGATLKLRRLVPGDVCTLSAFFPSVRAAARASAAVTAAGAQPAIMELLDAAAVAAISALLRVAEAAPGSAQLTIQTDGPGARAEAEAIARVLRDAGGEVAMTDDADEGERLLAFRRAMHPAMAALGTSLIEDVSVPRSRLPEMFDEIARVEREHGVVVPTVAHAGDGNLHPNFVFDGDEVPAHVWAAADDLFRSALRLGGTLTGEHGVGLLKRRWLADELGDDQWRLQRDIARVFDPRGILNPGKVFAP</sequence>
<dbReference type="SUPFAM" id="SSF56176">
    <property type="entry name" value="FAD-binding/transporter-associated domain-like"/>
    <property type="match status" value="1"/>
</dbReference>
<accession>A0A9W6LY25</accession>
<dbReference type="InterPro" id="IPR016171">
    <property type="entry name" value="Vanillyl_alc_oxidase_C-sub2"/>
</dbReference>
<dbReference type="PANTHER" id="PTHR42934:SF2">
    <property type="entry name" value="GLYCOLATE OXIDASE SUBUNIT GLCD"/>
    <property type="match status" value="1"/>
</dbReference>
<dbReference type="InterPro" id="IPR016166">
    <property type="entry name" value="FAD-bd_PCMH"/>
</dbReference>
<dbReference type="InterPro" id="IPR004113">
    <property type="entry name" value="FAD-bd_oxidored_4_C"/>
</dbReference>
<comment type="caution">
    <text evidence="6">The sequence shown here is derived from an EMBL/GenBank/DDBJ whole genome shotgun (WGS) entry which is preliminary data.</text>
</comment>
<proteinExistence type="predicted"/>
<feature type="domain" description="FAD-binding PCMH-type" evidence="5">
    <location>
        <begin position="35"/>
        <end position="214"/>
    </location>
</feature>
<dbReference type="PROSITE" id="PS51387">
    <property type="entry name" value="FAD_PCMH"/>
    <property type="match status" value="1"/>
</dbReference>
<dbReference type="RefSeq" id="WP_271174509.1">
    <property type="nucleotide sequence ID" value="NZ_BSEJ01000018.1"/>
</dbReference>
<gene>
    <name evidence="6" type="ORF">GCM10017576_29610</name>
</gene>
<evidence type="ECO:0000259" key="5">
    <source>
        <dbReference type="PROSITE" id="PS51387"/>
    </source>
</evidence>
<dbReference type="Gene3D" id="3.30.70.2740">
    <property type="match status" value="1"/>
</dbReference>
<dbReference type="FunFam" id="1.10.45.10:FF:000001">
    <property type="entry name" value="D-lactate dehydrogenase mitochondrial"/>
    <property type="match status" value="1"/>
</dbReference>
<evidence type="ECO:0000256" key="3">
    <source>
        <dbReference type="ARBA" id="ARBA00022827"/>
    </source>
</evidence>
<keyword evidence="7" id="KW-1185">Reference proteome</keyword>
<dbReference type="Pfam" id="PF01565">
    <property type="entry name" value="FAD_binding_4"/>
    <property type="match status" value="1"/>
</dbReference>
<reference evidence="6" key="1">
    <citation type="journal article" date="2014" name="Int. J. Syst. Evol. Microbiol.">
        <title>Complete genome sequence of Corynebacterium casei LMG S-19264T (=DSM 44701T), isolated from a smear-ripened cheese.</title>
        <authorList>
            <consortium name="US DOE Joint Genome Institute (JGI-PGF)"/>
            <person name="Walter F."/>
            <person name="Albersmeier A."/>
            <person name="Kalinowski J."/>
            <person name="Ruckert C."/>
        </authorList>
    </citation>
    <scope>NUCLEOTIDE SEQUENCE</scope>
    <source>
        <strain evidence="6">VKM Ac-1020</strain>
    </source>
</reference>
<evidence type="ECO:0000313" key="7">
    <source>
        <dbReference type="Proteomes" id="UP001142462"/>
    </source>
</evidence>
<dbReference type="EMBL" id="BSEJ01000018">
    <property type="protein sequence ID" value="GLJ62830.1"/>
    <property type="molecule type" value="Genomic_DNA"/>
</dbReference>
<dbReference type="InterPro" id="IPR051914">
    <property type="entry name" value="FAD-linked_OxidoTrans_Type4"/>
</dbReference>
<comment type="cofactor">
    <cofactor evidence="1">
        <name>FAD</name>
        <dbReference type="ChEBI" id="CHEBI:57692"/>
    </cofactor>
</comment>
<dbReference type="InterPro" id="IPR016164">
    <property type="entry name" value="FAD-linked_Oxase-like_C"/>
</dbReference>
<name>A0A9W6LY25_9MICO</name>
<dbReference type="Gene3D" id="1.10.45.10">
    <property type="entry name" value="Vanillyl-alcohol Oxidase, Chain A, domain 4"/>
    <property type="match status" value="1"/>
</dbReference>
<dbReference type="InterPro" id="IPR016169">
    <property type="entry name" value="FAD-bd_PCMH_sub2"/>
</dbReference>
<keyword evidence="2" id="KW-0285">Flavoprotein</keyword>
<dbReference type="InterPro" id="IPR036318">
    <property type="entry name" value="FAD-bd_PCMH-like_sf"/>
</dbReference>
<dbReference type="Gene3D" id="3.30.465.10">
    <property type="match status" value="1"/>
</dbReference>
<dbReference type="GO" id="GO:0071949">
    <property type="term" value="F:FAD binding"/>
    <property type="evidence" value="ECO:0007669"/>
    <property type="project" value="InterPro"/>
</dbReference>